<gene>
    <name evidence="2" type="ORF">LEA_14655</name>
</gene>
<proteinExistence type="predicted"/>
<dbReference type="EMBL" id="AJWY01009987">
    <property type="protein sequence ID" value="EKC56798.1"/>
    <property type="molecule type" value="Genomic_DNA"/>
</dbReference>
<evidence type="ECO:0000313" key="2">
    <source>
        <dbReference type="EMBL" id="EKC56798.1"/>
    </source>
</evidence>
<dbReference type="InterPro" id="IPR005094">
    <property type="entry name" value="Endonuclease_MobA/VirD2"/>
</dbReference>
<sequence length="258" mass="29673">MIGKLKKGSSFGGCIRYVTGKDEAKILASDGVLLGTNAEMTQSFELQRQLNPRIKKPVGHIALSFKPEDKPRLTDEFMAKIALEYMQMMGIKDTQFIIVRHHNTDNPHCHIVYNRINNESKLISDRNDYRRNEQVTKALKSKYGLTYGMDKSKTNTRKLRNAERAKYEIHNAVNDALKVADSWLKFKSELEKRGVHLELVYKDKERTKVQGIRFCKDGYSFKGTQISRDYSFGKLNARLEGTENLLSARAKSAQQYEQ</sequence>
<organism evidence="2">
    <name type="scientific">human gut metagenome</name>
    <dbReference type="NCBI Taxonomy" id="408170"/>
    <lineage>
        <taxon>unclassified sequences</taxon>
        <taxon>metagenomes</taxon>
        <taxon>organismal metagenomes</taxon>
    </lineage>
</organism>
<dbReference type="Pfam" id="PF03432">
    <property type="entry name" value="Relaxase"/>
    <property type="match status" value="1"/>
</dbReference>
<dbReference type="AlphaFoldDB" id="K1SGR5"/>
<protein>
    <submittedName>
        <fullName evidence="2">Relaxase/mobilization nuclease domain protein</fullName>
    </submittedName>
</protein>
<reference evidence="2" key="1">
    <citation type="journal article" date="2013" name="Environ. Microbiol.">
        <title>Microbiota from the distal guts of lean and obese adolescents exhibit partial functional redundancy besides clear differences in community structure.</title>
        <authorList>
            <person name="Ferrer M."/>
            <person name="Ruiz A."/>
            <person name="Lanza F."/>
            <person name="Haange S.B."/>
            <person name="Oberbach A."/>
            <person name="Till H."/>
            <person name="Bargiela R."/>
            <person name="Campoy C."/>
            <person name="Segura M.T."/>
            <person name="Richter M."/>
            <person name="von Bergen M."/>
            <person name="Seifert J."/>
            <person name="Suarez A."/>
        </authorList>
    </citation>
    <scope>NUCLEOTIDE SEQUENCE</scope>
</reference>
<comment type="caution">
    <text evidence="2">The sequence shown here is derived from an EMBL/GenBank/DDBJ whole genome shotgun (WGS) entry which is preliminary data.</text>
</comment>
<feature type="non-terminal residue" evidence="2">
    <location>
        <position position="258"/>
    </location>
</feature>
<name>K1SGR5_9ZZZZ</name>
<feature type="domain" description="MobA/VirD2-like nuclease" evidence="1">
    <location>
        <begin position="17"/>
        <end position="145"/>
    </location>
</feature>
<accession>K1SGR5</accession>
<evidence type="ECO:0000259" key="1">
    <source>
        <dbReference type="Pfam" id="PF03432"/>
    </source>
</evidence>